<dbReference type="Proteomes" id="UP000275078">
    <property type="component" value="Unassembled WGS sequence"/>
</dbReference>
<feature type="compositionally biased region" description="Low complexity" evidence="1">
    <location>
        <begin position="465"/>
        <end position="475"/>
    </location>
</feature>
<feature type="compositionally biased region" description="Basic and acidic residues" evidence="1">
    <location>
        <begin position="337"/>
        <end position="364"/>
    </location>
</feature>
<feature type="compositionally biased region" description="Acidic residues" evidence="1">
    <location>
        <begin position="479"/>
        <end position="490"/>
    </location>
</feature>
<feature type="compositionally biased region" description="Basic residues" evidence="1">
    <location>
        <begin position="326"/>
        <end position="336"/>
    </location>
</feature>
<dbReference type="EMBL" id="ML120091">
    <property type="protein sequence ID" value="RPA70749.1"/>
    <property type="molecule type" value="Genomic_DNA"/>
</dbReference>
<evidence type="ECO:0000313" key="2">
    <source>
        <dbReference type="EMBL" id="RPA70749.1"/>
    </source>
</evidence>
<dbReference type="AlphaFoldDB" id="A0A3N4H749"/>
<evidence type="ECO:0000256" key="1">
    <source>
        <dbReference type="SAM" id="MobiDB-lite"/>
    </source>
</evidence>
<feature type="compositionally biased region" description="Basic and acidic residues" evidence="1">
    <location>
        <begin position="779"/>
        <end position="808"/>
    </location>
</feature>
<feature type="compositionally biased region" description="Polar residues" evidence="1">
    <location>
        <begin position="630"/>
        <end position="644"/>
    </location>
</feature>
<evidence type="ECO:0000313" key="3">
    <source>
        <dbReference type="Proteomes" id="UP000275078"/>
    </source>
</evidence>
<feature type="compositionally biased region" description="Basic residues" evidence="1">
    <location>
        <begin position="34"/>
        <end position="54"/>
    </location>
</feature>
<feature type="compositionally biased region" description="Basic and acidic residues" evidence="1">
    <location>
        <begin position="574"/>
        <end position="585"/>
    </location>
</feature>
<feature type="region of interest" description="Disordered" evidence="1">
    <location>
        <begin position="288"/>
        <end position="845"/>
    </location>
</feature>
<feature type="compositionally biased region" description="Basic and acidic residues" evidence="1">
    <location>
        <begin position="127"/>
        <end position="136"/>
    </location>
</feature>
<gene>
    <name evidence="2" type="ORF">BJ508DRAFT_336842</name>
</gene>
<protein>
    <submittedName>
        <fullName evidence="2">Uncharacterized protein</fullName>
    </submittedName>
</protein>
<feature type="compositionally biased region" description="Basic and acidic residues" evidence="1">
    <location>
        <begin position="433"/>
        <end position="446"/>
    </location>
</feature>
<name>A0A3N4H749_ASCIM</name>
<feature type="compositionally biased region" description="Low complexity" evidence="1">
    <location>
        <begin position="523"/>
        <end position="554"/>
    </location>
</feature>
<feature type="compositionally biased region" description="Acidic residues" evidence="1">
    <location>
        <begin position="59"/>
        <end position="71"/>
    </location>
</feature>
<accession>A0A3N4H749</accession>
<organism evidence="2 3">
    <name type="scientific">Ascobolus immersus RN42</name>
    <dbReference type="NCBI Taxonomy" id="1160509"/>
    <lineage>
        <taxon>Eukaryota</taxon>
        <taxon>Fungi</taxon>
        <taxon>Dikarya</taxon>
        <taxon>Ascomycota</taxon>
        <taxon>Pezizomycotina</taxon>
        <taxon>Pezizomycetes</taxon>
        <taxon>Pezizales</taxon>
        <taxon>Ascobolaceae</taxon>
        <taxon>Ascobolus</taxon>
    </lineage>
</organism>
<feature type="region of interest" description="Disordered" evidence="1">
    <location>
        <begin position="1"/>
        <end position="153"/>
    </location>
</feature>
<sequence length="845" mass="95304">PERNRAPSPSRSSSHKNGAKKKVTWKQAVSQRLYRVRPSKSTRVATKHRKSNSKRQRDEEDEGEDPTDAEDEAPHDQAQHRKKRQKKSPAPVPKDKPVTPYQRRRENEKTGPKRRPLSLPKQSSVLEEYRKMERRLSRTKKKNSDDDGGAQLRKEYPYKLRDLTAYLGLKRPIDVRRMKVAFGNDLKTINRFQFHFAWSKYTEDSRAAIAFSLQLKYYKDPKHPWAKDKVKCRKVCSGLAEDRRRQYRERKLREGEWNSALQRRMEASANTISCLYDEPLVLEDGERYDWPATDSEPDDHADFASDDEPVDESEPATHSTSPAKPHTSHNPRKTKVHRDPDPDTEQRPDDSEDANFHRDFQRELEEQDELRDEVVDEDHVDEALGSDDETVDEEQVGGGSEAEDEYVDGDASDQEEPAVEDDEDEIEPSIDIRFADNIDDGRERVADYASRGRKKVTFEDDTSRRSYSSSPTASRPLDDGLDSNGSEDDGGFTGFDDGGGRGLEVYPSEDDDGEEEDKRGNNGRDSGADNGSDSSAADNDTYTPSTPSTATIPPEAHRGVADPVKSGYRTTSSRRRDGGGMRSDSDLYFGSKESRQNPETQRKNAGSDPIVPSRQRFRAPPPAAGKIHRTPTSNETMSFLQSMTGGRLKVMRTPSPPIVSTSSSTLGSIHVMPRPRSSRPPVAPVVDQIQSRRSPNRDTSRMKRPSTKRKETAPATQSKFKGDLYARPSDPPSFSPPVQLSQRSNRQRKLSVEGKRVAINEYKAGKKAQAKRASQASKARTDATGRLLRDLHKKPQVDSDHDDDHRIVNSDLLSGDLLQDESDSERKRKRSGTTGRNARRGTAKR</sequence>
<feature type="compositionally biased region" description="Basic residues" evidence="1">
    <location>
        <begin position="827"/>
        <end position="845"/>
    </location>
</feature>
<feature type="compositionally biased region" description="Basic residues" evidence="1">
    <location>
        <begin position="13"/>
        <end position="24"/>
    </location>
</feature>
<feature type="compositionally biased region" description="Low complexity" evidence="1">
    <location>
        <begin position="1"/>
        <end position="12"/>
    </location>
</feature>
<feature type="non-terminal residue" evidence="2">
    <location>
        <position position="1"/>
    </location>
</feature>
<feature type="compositionally biased region" description="Basic and acidic residues" evidence="1">
    <location>
        <begin position="592"/>
        <end position="602"/>
    </location>
</feature>
<dbReference type="STRING" id="1160509.A0A3N4H749"/>
<keyword evidence="3" id="KW-1185">Reference proteome</keyword>
<feature type="compositionally biased region" description="Basic and acidic residues" evidence="1">
    <location>
        <begin position="93"/>
        <end position="111"/>
    </location>
</feature>
<feature type="compositionally biased region" description="Gly residues" evidence="1">
    <location>
        <begin position="491"/>
        <end position="502"/>
    </location>
</feature>
<feature type="compositionally biased region" description="Acidic residues" evidence="1">
    <location>
        <begin position="365"/>
        <end position="428"/>
    </location>
</feature>
<reference evidence="2 3" key="1">
    <citation type="journal article" date="2018" name="Nat. Ecol. Evol.">
        <title>Pezizomycetes genomes reveal the molecular basis of ectomycorrhizal truffle lifestyle.</title>
        <authorList>
            <person name="Murat C."/>
            <person name="Payen T."/>
            <person name="Noel B."/>
            <person name="Kuo A."/>
            <person name="Morin E."/>
            <person name="Chen J."/>
            <person name="Kohler A."/>
            <person name="Krizsan K."/>
            <person name="Balestrini R."/>
            <person name="Da Silva C."/>
            <person name="Montanini B."/>
            <person name="Hainaut M."/>
            <person name="Levati E."/>
            <person name="Barry K.W."/>
            <person name="Belfiori B."/>
            <person name="Cichocki N."/>
            <person name="Clum A."/>
            <person name="Dockter R.B."/>
            <person name="Fauchery L."/>
            <person name="Guy J."/>
            <person name="Iotti M."/>
            <person name="Le Tacon F."/>
            <person name="Lindquist E.A."/>
            <person name="Lipzen A."/>
            <person name="Malagnac F."/>
            <person name="Mello A."/>
            <person name="Molinier V."/>
            <person name="Miyauchi S."/>
            <person name="Poulain J."/>
            <person name="Riccioni C."/>
            <person name="Rubini A."/>
            <person name="Sitrit Y."/>
            <person name="Splivallo R."/>
            <person name="Traeger S."/>
            <person name="Wang M."/>
            <person name="Zifcakova L."/>
            <person name="Wipf D."/>
            <person name="Zambonelli A."/>
            <person name="Paolocci F."/>
            <person name="Nowrousian M."/>
            <person name="Ottonello S."/>
            <person name="Baldrian P."/>
            <person name="Spatafora J.W."/>
            <person name="Henrissat B."/>
            <person name="Nagy L.G."/>
            <person name="Aury J.M."/>
            <person name="Wincker P."/>
            <person name="Grigoriev I.V."/>
            <person name="Bonfante P."/>
            <person name="Martin F.M."/>
        </authorList>
    </citation>
    <scope>NUCLEOTIDE SEQUENCE [LARGE SCALE GENOMIC DNA]</scope>
    <source>
        <strain evidence="2 3">RN42</strain>
    </source>
</reference>
<proteinExistence type="predicted"/>
<feature type="compositionally biased region" description="Acidic residues" evidence="1">
    <location>
        <begin position="304"/>
        <end position="314"/>
    </location>
</feature>